<keyword evidence="2" id="KW-0732">Signal</keyword>
<evidence type="ECO:0000256" key="3">
    <source>
        <dbReference type="ARBA" id="ARBA00023136"/>
    </source>
</evidence>
<dbReference type="PANTHER" id="PTHR12080:SF93">
    <property type="entry name" value="V-SET AND TRANSMEMBRANE DOMAIN-CONTAINING PROTEIN 5"/>
    <property type="match status" value="1"/>
</dbReference>
<evidence type="ECO:0000256" key="2">
    <source>
        <dbReference type="ARBA" id="ARBA00022729"/>
    </source>
</evidence>
<dbReference type="InterPro" id="IPR003599">
    <property type="entry name" value="Ig_sub"/>
</dbReference>
<keyword evidence="3 5" id="KW-0472">Membrane</keyword>
<dbReference type="Gene3D" id="2.60.40.10">
    <property type="entry name" value="Immunoglobulins"/>
    <property type="match status" value="1"/>
</dbReference>
<evidence type="ECO:0000256" key="1">
    <source>
        <dbReference type="ARBA" id="ARBA00004370"/>
    </source>
</evidence>
<reference evidence="8" key="1">
    <citation type="submission" date="2025-08" db="UniProtKB">
        <authorList>
            <consortium name="RefSeq"/>
        </authorList>
    </citation>
    <scope>IDENTIFICATION</scope>
</reference>
<dbReference type="InterPro" id="IPR015631">
    <property type="entry name" value="CD2/SLAM_rcpt"/>
</dbReference>
<dbReference type="GeneID" id="110091265"/>
<name>A0ABM5FWB3_9SAUR</name>
<dbReference type="InterPro" id="IPR036179">
    <property type="entry name" value="Ig-like_dom_sf"/>
</dbReference>
<dbReference type="SUPFAM" id="SSF48726">
    <property type="entry name" value="Immunoglobulin"/>
    <property type="match status" value="1"/>
</dbReference>
<accession>A0ABM5FWB3</accession>
<sequence>TRTPDCGARGQEIHVSPCLLEEESACVALGKLHRTLREGRNAQGEEVSLRVSQPSVNTTVGQNVLLSVAYACERPPVIEWKHTSPRGTTKIAEWKPASYTNISSSYEDRVNVYENGSLQLLKVDLRDSGYYLVTVRDDFGITFYGTILLNVYEILYEDLHFVAVFFAFLTAVSGLLVCLMWLCNKSVHLLQMERSQLKASETEETELQVMGC</sequence>
<evidence type="ECO:0000256" key="5">
    <source>
        <dbReference type="SAM" id="Phobius"/>
    </source>
</evidence>
<keyword evidence="5" id="KW-1133">Transmembrane helix</keyword>
<dbReference type="Pfam" id="PF07686">
    <property type="entry name" value="V-set"/>
    <property type="match status" value="1"/>
</dbReference>
<dbReference type="SMART" id="SM00409">
    <property type="entry name" value="IG"/>
    <property type="match status" value="1"/>
</dbReference>
<feature type="transmembrane region" description="Helical" evidence="5">
    <location>
        <begin position="159"/>
        <end position="182"/>
    </location>
</feature>
<keyword evidence="7" id="KW-1185">Reference proteome</keyword>
<evidence type="ECO:0000256" key="4">
    <source>
        <dbReference type="ARBA" id="ARBA00023180"/>
    </source>
</evidence>
<dbReference type="InterPro" id="IPR013106">
    <property type="entry name" value="Ig_V-set"/>
</dbReference>
<keyword evidence="4" id="KW-0325">Glycoprotein</keyword>
<dbReference type="Proteomes" id="UP001652642">
    <property type="component" value="Chromosome 3"/>
</dbReference>
<gene>
    <name evidence="8" type="primary">VSTM5</name>
</gene>
<evidence type="ECO:0000259" key="6">
    <source>
        <dbReference type="SMART" id="SM00409"/>
    </source>
</evidence>
<comment type="subcellular location">
    <subcellularLocation>
        <location evidence="1">Membrane</location>
    </subcellularLocation>
</comment>
<feature type="domain" description="Immunoglobulin" evidence="6">
    <location>
        <begin position="53"/>
        <end position="152"/>
    </location>
</feature>
<organism evidence="7 8">
    <name type="scientific">Pogona vitticeps</name>
    <name type="common">central bearded dragon</name>
    <dbReference type="NCBI Taxonomy" id="103695"/>
    <lineage>
        <taxon>Eukaryota</taxon>
        <taxon>Metazoa</taxon>
        <taxon>Chordata</taxon>
        <taxon>Craniata</taxon>
        <taxon>Vertebrata</taxon>
        <taxon>Euteleostomi</taxon>
        <taxon>Lepidosauria</taxon>
        <taxon>Squamata</taxon>
        <taxon>Bifurcata</taxon>
        <taxon>Unidentata</taxon>
        <taxon>Episquamata</taxon>
        <taxon>Toxicofera</taxon>
        <taxon>Iguania</taxon>
        <taxon>Acrodonta</taxon>
        <taxon>Agamidae</taxon>
        <taxon>Amphibolurinae</taxon>
        <taxon>Pogona</taxon>
    </lineage>
</organism>
<protein>
    <submittedName>
        <fullName evidence="8">V-set and transmembrane domain-containing protein 5</fullName>
    </submittedName>
</protein>
<keyword evidence="5 8" id="KW-0812">Transmembrane</keyword>
<dbReference type="RefSeq" id="XP_072849694.1">
    <property type="nucleotide sequence ID" value="XM_072993593.1"/>
</dbReference>
<dbReference type="InterPro" id="IPR013783">
    <property type="entry name" value="Ig-like_fold"/>
</dbReference>
<evidence type="ECO:0000313" key="7">
    <source>
        <dbReference type="Proteomes" id="UP001652642"/>
    </source>
</evidence>
<feature type="non-terminal residue" evidence="8">
    <location>
        <position position="1"/>
    </location>
</feature>
<evidence type="ECO:0000313" key="8">
    <source>
        <dbReference type="RefSeq" id="XP_072849694.1"/>
    </source>
</evidence>
<dbReference type="PANTHER" id="PTHR12080">
    <property type="entry name" value="SIGNALING LYMPHOCYTIC ACTIVATION MOLECULE"/>
    <property type="match status" value="1"/>
</dbReference>
<proteinExistence type="predicted"/>